<dbReference type="GO" id="GO:0015937">
    <property type="term" value="P:coenzyme A biosynthetic process"/>
    <property type="evidence" value="ECO:0007669"/>
    <property type="project" value="UniProtKB-UniRule"/>
</dbReference>
<proteinExistence type="inferred from homology"/>
<evidence type="ECO:0000256" key="2">
    <source>
        <dbReference type="ARBA" id="ARBA00022741"/>
    </source>
</evidence>
<comment type="pathway">
    <text evidence="5">Cofactor biosynthesis; coenzyme A biosynthesis; CoA from (R)-pantothenate: step 5/5.</text>
</comment>
<comment type="subcellular location">
    <subcellularLocation>
        <location evidence="5">Cytoplasm</location>
    </subcellularLocation>
</comment>
<dbReference type="GO" id="GO:0004140">
    <property type="term" value="F:dephospho-CoA kinase activity"/>
    <property type="evidence" value="ECO:0007669"/>
    <property type="project" value="UniProtKB-UniRule"/>
</dbReference>
<dbReference type="HAMAP" id="MF_00376">
    <property type="entry name" value="Dephospho_CoA_kinase"/>
    <property type="match status" value="1"/>
</dbReference>
<comment type="catalytic activity">
    <reaction evidence="5">
        <text>3'-dephospho-CoA + ATP = ADP + CoA + H(+)</text>
        <dbReference type="Rhea" id="RHEA:18245"/>
        <dbReference type="ChEBI" id="CHEBI:15378"/>
        <dbReference type="ChEBI" id="CHEBI:30616"/>
        <dbReference type="ChEBI" id="CHEBI:57287"/>
        <dbReference type="ChEBI" id="CHEBI:57328"/>
        <dbReference type="ChEBI" id="CHEBI:456216"/>
        <dbReference type="EC" id="2.7.1.24"/>
    </reaction>
</comment>
<dbReference type="GO" id="GO:0005737">
    <property type="term" value="C:cytoplasm"/>
    <property type="evidence" value="ECO:0007669"/>
    <property type="project" value="UniProtKB-SubCell"/>
</dbReference>
<dbReference type="GO" id="GO:0005524">
    <property type="term" value="F:ATP binding"/>
    <property type="evidence" value="ECO:0007669"/>
    <property type="project" value="UniProtKB-UniRule"/>
</dbReference>
<accession>A0A6J4GZT7</accession>
<keyword evidence="5 7" id="KW-0418">Kinase</keyword>
<dbReference type="EC" id="2.7.1.24" evidence="5 6"/>
<evidence type="ECO:0000256" key="4">
    <source>
        <dbReference type="ARBA" id="ARBA00022993"/>
    </source>
</evidence>
<comment type="similarity">
    <text evidence="1 5">Belongs to the CoaE family.</text>
</comment>
<organism evidence="7">
    <name type="scientific">uncultured Adhaeribacter sp</name>
    <dbReference type="NCBI Taxonomy" id="448109"/>
    <lineage>
        <taxon>Bacteria</taxon>
        <taxon>Pseudomonadati</taxon>
        <taxon>Bacteroidota</taxon>
        <taxon>Cytophagia</taxon>
        <taxon>Cytophagales</taxon>
        <taxon>Hymenobacteraceae</taxon>
        <taxon>Adhaeribacter</taxon>
        <taxon>environmental samples</taxon>
    </lineage>
</organism>
<keyword evidence="5" id="KW-0963">Cytoplasm</keyword>
<evidence type="ECO:0000256" key="3">
    <source>
        <dbReference type="ARBA" id="ARBA00022840"/>
    </source>
</evidence>
<reference evidence="7" key="1">
    <citation type="submission" date="2020-02" db="EMBL/GenBank/DDBJ databases">
        <authorList>
            <person name="Meier V. D."/>
        </authorList>
    </citation>
    <scope>NUCLEOTIDE SEQUENCE</scope>
    <source>
        <strain evidence="7">AVDCRST_MAG95</strain>
    </source>
</reference>
<sequence length="206" mass="23260">MLKVGVTGGIGTGKSIVCRVFALLGIPVYDSDARAKWVMHHHPELRQELIATFGAEVFDSSTNQLNRPYLARLAFTNPAQLTLLNQLVHPRVKQDFMDWVAAQQNIPYIIKEAALMYETEAHRQVTKMIAVTAPLPVRQARLLTRDPHRTLSDIQAIIEKQLPEEEKINRADYIIYNNDQQLVIPQIVATHQQLLAYIANQSSAAK</sequence>
<evidence type="ECO:0000313" key="7">
    <source>
        <dbReference type="EMBL" id="CAA9209120.1"/>
    </source>
</evidence>
<dbReference type="AlphaFoldDB" id="A0A6J4GZT7"/>
<dbReference type="InterPro" id="IPR001977">
    <property type="entry name" value="Depp_CoAkinase"/>
</dbReference>
<dbReference type="PANTHER" id="PTHR10695:SF46">
    <property type="entry name" value="BIFUNCTIONAL COENZYME A SYNTHASE-RELATED"/>
    <property type="match status" value="1"/>
</dbReference>
<dbReference type="SUPFAM" id="SSF52540">
    <property type="entry name" value="P-loop containing nucleoside triphosphate hydrolases"/>
    <property type="match status" value="1"/>
</dbReference>
<dbReference type="PANTHER" id="PTHR10695">
    <property type="entry name" value="DEPHOSPHO-COA KINASE-RELATED"/>
    <property type="match status" value="1"/>
</dbReference>
<dbReference type="Gene3D" id="3.40.50.300">
    <property type="entry name" value="P-loop containing nucleotide triphosphate hydrolases"/>
    <property type="match status" value="1"/>
</dbReference>
<name>A0A6J4GZT7_9BACT</name>
<keyword evidence="5 7" id="KW-0808">Transferase</keyword>
<keyword evidence="4 5" id="KW-0173">Coenzyme A biosynthesis</keyword>
<dbReference type="NCBIfam" id="TIGR00152">
    <property type="entry name" value="dephospho-CoA kinase"/>
    <property type="match status" value="1"/>
</dbReference>
<dbReference type="UniPathway" id="UPA00241">
    <property type="reaction ID" value="UER00356"/>
</dbReference>
<evidence type="ECO:0000256" key="6">
    <source>
        <dbReference type="NCBIfam" id="TIGR00152"/>
    </source>
</evidence>
<protein>
    <recommendedName>
        <fullName evidence="5 6">Dephospho-CoA kinase</fullName>
        <ecNumber evidence="5 6">2.7.1.24</ecNumber>
    </recommendedName>
    <alternativeName>
        <fullName evidence="5">Dephosphocoenzyme A kinase</fullName>
    </alternativeName>
</protein>
<feature type="binding site" evidence="5">
    <location>
        <begin position="11"/>
        <end position="16"/>
    </location>
    <ligand>
        <name>ATP</name>
        <dbReference type="ChEBI" id="CHEBI:30616"/>
    </ligand>
</feature>
<evidence type="ECO:0000256" key="1">
    <source>
        <dbReference type="ARBA" id="ARBA00009018"/>
    </source>
</evidence>
<keyword evidence="3 5" id="KW-0067">ATP-binding</keyword>
<keyword evidence="2 5" id="KW-0547">Nucleotide-binding</keyword>
<comment type="function">
    <text evidence="5">Catalyzes the phosphorylation of the 3'-hydroxyl group of dephosphocoenzyme A to form coenzyme A.</text>
</comment>
<evidence type="ECO:0000256" key="5">
    <source>
        <dbReference type="HAMAP-Rule" id="MF_00376"/>
    </source>
</evidence>
<dbReference type="CDD" id="cd02022">
    <property type="entry name" value="DPCK"/>
    <property type="match status" value="1"/>
</dbReference>
<dbReference type="Pfam" id="PF01121">
    <property type="entry name" value="CoaE"/>
    <property type="match status" value="1"/>
</dbReference>
<gene>
    <name evidence="5" type="primary">coaE</name>
    <name evidence="7" type="ORF">AVDCRST_MAG95-10</name>
</gene>
<dbReference type="EMBL" id="CADCTJ010000002">
    <property type="protein sequence ID" value="CAA9209120.1"/>
    <property type="molecule type" value="Genomic_DNA"/>
</dbReference>
<dbReference type="InterPro" id="IPR027417">
    <property type="entry name" value="P-loop_NTPase"/>
</dbReference>
<dbReference type="PROSITE" id="PS51219">
    <property type="entry name" value="DPCK"/>
    <property type="match status" value="1"/>
</dbReference>